<evidence type="ECO:0000313" key="7">
    <source>
        <dbReference type="EMBL" id="KAF2118077.1"/>
    </source>
</evidence>
<dbReference type="InterPro" id="IPR052374">
    <property type="entry name" value="SERAC1"/>
</dbReference>
<dbReference type="GO" id="GO:0005739">
    <property type="term" value="C:mitochondrion"/>
    <property type="evidence" value="ECO:0007669"/>
    <property type="project" value="UniProtKB-SubCell"/>
</dbReference>
<keyword evidence="5" id="KW-0496">Mitochondrion</keyword>
<dbReference type="GO" id="GO:0005783">
    <property type="term" value="C:endoplasmic reticulum"/>
    <property type="evidence" value="ECO:0007669"/>
    <property type="project" value="UniProtKB-SubCell"/>
</dbReference>
<dbReference type="OrthoDB" id="4741884at2759"/>
<organism evidence="7 8">
    <name type="scientific">Lophiotrema nucula</name>
    <dbReference type="NCBI Taxonomy" id="690887"/>
    <lineage>
        <taxon>Eukaryota</taxon>
        <taxon>Fungi</taxon>
        <taxon>Dikarya</taxon>
        <taxon>Ascomycota</taxon>
        <taxon>Pezizomycotina</taxon>
        <taxon>Dothideomycetes</taxon>
        <taxon>Pleosporomycetidae</taxon>
        <taxon>Pleosporales</taxon>
        <taxon>Lophiotremataceae</taxon>
        <taxon>Lophiotrema</taxon>
    </lineage>
</organism>
<evidence type="ECO:0000256" key="6">
    <source>
        <dbReference type="ARBA" id="ARBA00023136"/>
    </source>
</evidence>
<evidence type="ECO:0000256" key="2">
    <source>
        <dbReference type="ARBA" id="ARBA00004240"/>
    </source>
</evidence>
<keyword evidence="8" id="KW-1185">Reference proteome</keyword>
<dbReference type="EMBL" id="ML977317">
    <property type="protein sequence ID" value="KAF2118077.1"/>
    <property type="molecule type" value="Genomic_DNA"/>
</dbReference>
<dbReference type="AlphaFoldDB" id="A0A6A5ZH32"/>
<evidence type="ECO:0000313" key="8">
    <source>
        <dbReference type="Proteomes" id="UP000799770"/>
    </source>
</evidence>
<keyword evidence="6" id="KW-0472">Membrane</keyword>
<dbReference type="GO" id="GO:0016020">
    <property type="term" value="C:membrane"/>
    <property type="evidence" value="ECO:0007669"/>
    <property type="project" value="UniProtKB-SubCell"/>
</dbReference>
<dbReference type="SUPFAM" id="SSF53474">
    <property type="entry name" value="alpha/beta-Hydrolases"/>
    <property type="match status" value="1"/>
</dbReference>
<evidence type="ECO:0000256" key="1">
    <source>
        <dbReference type="ARBA" id="ARBA00004173"/>
    </source>
</evidence>
<evidence type="ECO:0008006" key="9">
    <source>
        <dbReference type="Google" id="ProtNLM"/>
    </source>
</evidence>
<proteinExistence type="predicted"/>
<sequence>MSSDFVGLRVIWPPDGTPPPKHDHDIIFVHGLHSGSISDWRDEDGVCWPAEHLSLDLGNARILAFGYDPTKPNVRSDGFYEGGLLFKQGEDLWTHLKTRRKPEKIQVPITFVGHGTGAIIIKRYPIISR</sequence>
<reference evidence="7" key="1">
    <citation type="journal article" date="2020" name="Stud. Mycol.">
        <title>101 Dothideomycetes genomes: a test case for predicting lifestyles and emergence of pathogens.</title>
        <authorList>
            <person name="Haridas S."/>
            <person name="Albert R."/>
            <person name="Binder M."/>
            <person name="Bloem J."/>
            <person name="Labutti K."/>
            <person name="Salamov A."/>
            <person name="Andreopoulos B."/>
            <person name="Baker S."/>
            <person name="Barry K."/>
            <person name="Bills G."/>
            <person name="Bluhm B."/>
            <person name="Cannon C."/>
            <person name="Castanera R."/>
            <person name="Culley D."/>
            <person name="Daum C."/>
            <person name="Ezra D."/>
            <person name="Gonzalez J."/>
            <person name="Henrissat B."/>
            <person name="Kuo A."/>
            <person name="Liang C."/>
            <person name="Lipzen A."/>
            <person name="Lutzoni F."/>
            <person name="Magnuson J."/>
            <person name="Mondo S."/>
            <person name="Nolan M."/>
            <person name="Ohm R."/>
            <person name="Pangilinan J."/>
            <person name="Park H.-J."/>
            <person name="Ramirez L."/>
            <person name="Alfaro M."/>
            <person name="Sun H."/>
            <person name="Tritt A."/>
            <person name="Yoshinaga Y."/>
            <person name="Zwiers L.-H."/>
            <person name="Turgeon B."/>
            <person name="Goodwin S."/>
            <person name="Spatafora J."/>
            <person name="Crous P."/>
            <person name="Grigoriev I."/>
        </authorList>
    </citation>
    <scope>NUCLEOTIDE SEQUENCE</scope>
    <source>
        <strain evidence="7">CBS 627.86</strain>
    </source>
</reference>
<keyword evidence="4" id="KW-0256">Endoplasmic reticulum</keyword>
<evidence type="ECO:0000256" key="5">
    <source>
        <dbReference type="ARBA" id="ARBA00023128"/>
    </source>
</evidence>
<evidence type="ECO:0000256" key="3">
    <source>
        <dbReference type="ARBA" id="ARBA00004370"/>
    </source>
</evidence>
<accession>A0A6A5ZH32</accession>
<dbReference type="Proteomes" id="UP000799770">
    <property type="component" value="Unassembled WGS sequence"/>
</dbReference>
<comment type="subcellular location">
    <subcellularLocation>
        <location evidence="2">Endoplasmic reticulum</location>
    </subcellularLocation>
    <subcellularLocation>
        <location evidence="3">Membrane</location>
    </subcellularLocation>
    <subcellularLocation>
        <location evidence="1">Mitochondrion</location>
    </subcellularLocation>
</comment>
<protein>
    <recommendedName>
        <fullName evidence="9">Alpha/Beta hydrolase protein</fullName>
    </recommendedName>
</protein>
<dbReference type="PANTHER" id="PTHR48182:SF2">
    <property type="entry name" value="PROTEIN SERAC1"/>
    <property type="match status" value="1"/>
</dbReference>
<evidence type="ECO:0000256" key="4">
    <source>
        <dbReference type="ARBA" id="ARBA00022824"/>
    </source>
</evidence>
<dbReference type="PANTHER" id="PTHR48182">
    <property type="entry name" value="PROTEIN SERAC1"/>
    <property type="match status" value="1"/>
</dbReference>
<name>A0A6A5ZH32_9PLEO</name>
<dbReference type="InterPro" id="IPR029058">
    <property type="entry name" value="AB_hydrolase_fold"/>
</dbReference>
<gene>
    <name evidence="7" type="ORF">BDV96DRAFT_377460</name>
</gene>